<dbReference type="Proteomes" id="UP000243640">
    <property type="component" value="Unassembled WGS sequence"/>
</dbReference>
<evidence type="ECO:0000313" key="2">
    <source>
        <dbReference type="EMBL" id="OYD21376.1"/>
    </source>
</evidence>
<comment type="function">
    <text evidence="1">Catalyzes the methylation of 5-carboxymethoxyuridine (cmo5U) to form 5-methoxycarbonylmethoxyuridine (mcmo5U) at position 34 in tRNAs.</text>
</comment>
<reference evidence="2 4" key="1">
    <citation type="submission" date="2017-08" db="EMBL/GenBank/DDBJ databases">
        <title>Draft Genome Sequence of the Marine Bacterium Oceanimonas baumannii ATCC 700832.</title>
        <authorList>
            <person name="Mcclelland W.D."/>
            <person name="Brennan M.A."/>
            <person name="Trachtenberg A.M."/>
            <person name="Maclea K.S."/>
        </authorList>
    </citation>
    <scope>NUCLEOTIDE SEQUENCE [LARGE SCALE GENOMIC DNA]</scope>
    <source>
        <strain evidence="2 4">ATCC 700832</strain>
    </source>
</reference>
<feature type="binding site" evidence="1">
    <location>
        <position position="73"/>
    </location>
    <ligand>
        <name>S-adenosyl-L-methionine</name>
        <dbReference type="ChEBI" id="CHEBI:59789"/>
    </ligand>
</feature>
<comment type="similarity">
    <text evidence="1">Belongs to the class I-like SAM-binding methyltransferase superfamily. CmoM family.</text>
</comment>
<dbReference type="GO" id="GO:0097697">
    <property type="term" value="F:tRNA (5-carboxymethoxyuridine(34)-5-O)-methyltransferase activity"/>
    <property type="evidence" value="ECO:0007669"/>
    <property type="project" value="UniProtKB-UniRule"/>
</dbReference>
<dbReference type="EC" id="2.1.1.-" evidence="1"/>
<dbReference type="PANTHER" id="PTHR43861">
    <property type="entry name" value="TRANS-ACONITATE 2-METHYLTRANSFERASE-RELATED"/>
    <property type="match status" value="1"/>
</dbReference>
<dbReference type="AlphaFoldDB" id="A0A235CAD5"/>
<evidence type="ECO:0000313" key="5">
    <source>
        <dbReference type="Proteomes" id="UP000295058"/>
    </source>
</evidence>
<dbReference type="InterPro" id="IPR033664">
    <property type="entry name" value="Cmo5U_methylTrfase"/>
</dbReference>
<organism evidence="2 4">
    <name type="scientific">Oceanimonas baumannii</name>
    <dbReference type="NCBI Taxonomy" id="129578"/>
    <lineage>
        <taxon>Bacteria</taxon>
        <taxon>Pseudomonadati</taxon>
        <taxon>Pseudomonadota</taxon>
        <taxon>Gammaproteobacteria</taxon>
        <taxon>Aeromonadales</taxon>
        <taxon>Aeromonadaceae</taxon>
        <taxon>Oceanimonas</taxon>
    </lineage>
</organism>
<protein>
    <recommendedName>
        <fullName evidence="1">tRNA 5-carboxymethoxyuridine methyltransferase</fullName>
        <ecNumber evidence="1">2.1.1.-</ecNumber>
    </recommendedName>
    <alternativeName>
        <fullName evidence="1">cmo5U methyltransferase</fullName>
    </alternativeName>
</protein>
<name>A0A235CAD5_9GAMM</name>
<dbReference type="SUPFAM" id="SSF53335">
    <property type="entry name" value="S-adenosyl-L-methionine-dependent methyltransferases"/>
    <property type="match status" value="1"/>
</dbReference>
<proteinExistence type="inferred from homology"/>
<comment type="caution">
    <text evidence="1">Lacks conserved residue(s) required for the propagation of feature annotation.</text>
</comment>
<feature type="binding site" evidence="1">
    <location>
        <position position="27"/>
    </location>
    <ligand>
        <name>S-adenosyl-L-methionine</name>
        <dbReference type="ChEBI" id="CHEBI:59789"/>
    </ligand>
</feature>
<dbReference type="Gene3D" id="3.40.50.150">
    <property type="entry name" value="Vaccinia Virus protein VP39"/>
    <property type="match status" value="1"/>
</dbReference>
<dbReference type="Proteomes" id="UP000295058">
    <property type="component" value="Unassembled WGS sequence"/>
</dbReference>
<comment type="catalytic activity">
    <reaction evidence="1">
        <text>5-carboxymethoxyuridine(34) in tRNA + S-adenosyl-L-methionine = 5-methoxycarbonylmethoxyuridine(34) in tRNA + S-adenosyl-L-homocysteine</text>
        <dbReference type="Rhea" id="RHEA:54080"/>
        <dbReference type="Rhea" id="RHEA-COMP:13383"/>
        <dbReference type="Rhea" id="RHEA-COMP:13781"/>
        <dbReference type="ChEBI" id="CHEBI:57856"/>
        <dbReference type="ChEBI" id="CHEBI:59789"/>
        <dbReference type="ChEBI" id="CHEBI:136879"/>
        <dbReference type="ChEBI" id="CHEBI:138053"/>
    </reaction>
</comment>
<accession>A0A235CAD5</accession>
<dbReference type="EMBL" id="NQJF01000015">
    <property type="protein sequence ID" value="OYD21376.1"/>
    <property type="molecule type" value="Genomic_DNA"/>
</dbReference>
<dbReference type="HAMAP" id="MF_02057">
    <property type="entry name" value="tRNA_methyltr_CmoM"/>
    <property type="match status" value="1"/>
</dbReference>
<keyword evidence="5" id="KW-1185">Reference proteome</keyword>
<keyword evidence="1" id="KW-0819">tRNA processing</keyword>
<comment type="caution">
    <text evidence="2">The sequence shown here is derived from an EMBL/GenBank/DDBJ whole genome shotgun (WGS) entry which is preliminary data.</text>
</comment>
<keyword evidence="1 2" id="KW-0489">Methyltransferase</keyword>
<dbReference type="GO" id="GO:0032259">
    <property type="term" value="P:methylation"/>
    <property type="evidence" value="ECO:0007669"/>
    <property type="project" value="UniProtKB-KW"/>
</dbReference>
<dbReference type="CDD" id="cd02440">
    <property type="entry name" value="AdoMet_MTases"/>
    <property type="match status" value="1"/>
</dbReference>
<dbReference type="InterPro" id="IPR029063">
    <property type="entry name" value="SAM-dependent_MTases_sf"/>
</dbReference>
<gene>
    <name evidence="1" type="primary">cmoM</name>
    <name evidence="2" type="ORF">B6S09_15720</name>
    <name evidence="3" type="ORF">LY04_03031</name>
</gene>
<feature type="binding site" evidence="1">
    <location>
        <position position="119"/>
    </location>
    <ligand>
        <name>S-adenosyl-L-methionine</name>
        <dbReference type="ChEBI" id="CHEBI:59789"/>
    </ligand>
</feature>
<evidence type="ECO:0000313" key="3">
    <source>
        <dbReference type="EMBL" id="TDW56405.1"/>
    </source>
</evidence>
<sequence length="268" mass="30101">MARNTNFDGKSRTFSRNIYGTTKGQIRLRVLARDLAEWLPSGNQPLRILDAGGGFGPVSQRLAAEGHSVVLCDLSAEMLDEARTQVAEKDLTEQFDFIHGPIQSLTEADIGRFDLILCHAVLEWVEDQAGLLATLNALLRPGGHLSLMYYNRDGLLYHSLVKGNFDYVHANLVRKRRQKLTPGWPCRPADVDDWLHKLGFVINGRSGVRVFHDYMSNVHGPFPTEEALIEMELTHSRIEPFMHLGRYMHVLAQKNDQTVMPAQAGTQG</sequence>
<keyword evidence="1 2" id="KW-0808">Transferase</keyword>
<dbReference type="Pfam" id="PF13489">
    <property type="entry name" value="Methyltransf_23"/>
    <property type="match status" value="1"/>
</dbReference>
<keyword evidence="1" id="KW-0949">S-adenosyl-L-methionine</keyword>
<dbReference type="OrthoDB" id="4697647at2"/>
<dbReference type="RefSeq" id="WP_094279447.1">
    <property type="nucleotide sequence ID" value="NZ_NQJF01000015.1"/>
</dbReference>
<reference evidence="3 5" key="2">
    <citation type="submission" date="2019-03" db="EMBL/GenBank/DDBJ databases">
        <title>Genomic Encyclopedia of Archaeal and Bacterial Type Strains, Phase II (KMG-II): from individual species to whole genera.</title>
        <authorList>
            <person name="Goeker M."/>
        </authorList>
    </citation>
    <scope>NUCLEOTIDE SEQUENCE [LARGE SCALE GENOMIC DNA]</scope>
    <source>
        <strain evidence="3 5">DSM 15594</strain>
    </source>
</reference>
<evidence type="ECO:0000313" key="4">
    <source>
        <dbReference type="Proteomes" id="UP000243640"/>
    </source>
</evidence>
<dbReference type="GO" id="GO:0006400">
    <property type="term" value="P:tRNA modification"/>
    <property type="evidence" value="ECO:0007669"/>
    <property type="project" value="UniProtKB-UniRule"/>
</dbReference>
<dbReference type="EMBL" id="SODO01000014">
    <property type="protein sequence ID" value="TDW56405.1"/>
    <property type="molecule type" value="Genomic_DNA"/>
</dbReference>
<feature type="binding site" evidence="1">
    <location>
        <begin position="52"/>
        <end position="53"/>
    </location>
    <ligand>
        <name>S-adenosyl-L-methionine</name>
        <dbReference type="ChEBI" id="CHEBI:59789"/>
    </ligand>
</feature>
<evidence type="ECO:0000256" key="1">
    <source>
        <dbReference type="HAMAP-Rule" id="MF_02057"/>
    </source>
</evidence>